<keyword evidence="3" id="KW-0732">Signal</keyword>
<keyword evidence="6" id="KW-1185">Reference proteome</keyword>
<feature type="signal peptide" evidence="3">
    <location>
        <begin position="1"/>
        <end position="20"/>
    </location>
</feature>
<dbReference type="GO" id="GO:0003677">
    <property type="term" value="F:DNA binding"/>
    <property type="evidence" value="ECO:0007669"/>
    <property type="project" value="InterPro"/>
</dbReference>
<keyword evidence="2" id="KW-0175">Coiled coil</keyword>
<evidence type="ECO:0000256" key="1">
    <source>
        <dbReference type="ARBA" id="ARBA00022884"/>
    </source>
</evidence>
<dbReference type="Gene3D" id="1.10.10.10">
    <property type="entry name" value="Winged helix-like DNA-binding domain superfamily/Winged helix DNA-binding domain"/>
    <property type="match status" value="2"/>
</dbReference>
<dbReference type="SUPFAM" id="SSF46785">
    <property type="entry name" value="Winged helix' DNA-binding domain"/>
    <property type="match status" value="2"/>
</dbReference>
<evidence type="ECO:0000313" key="6">
    <source>
        <dbReference type="Proteomes" id="UP001497623"/>
    </source>
</evidence>
<evidence type="ECO:0000256" key="2">
    <source>
        <dbReference type="SAM" id="Coils"/>
    </source>
</evidence>
<dbReference type="EMBL" id="CAXKWB010012494">
    <property type="protein sequence ID" value="CAL4104770.1"/>
    <property type="molecule type" value="Genomic_DNA"/>
</dbReference>
<evidence type="ECO:0000256" key="3">
    <source>
        <dbReference type="SAM" id="SignalP"/>
    </source>
</evidence>
<dbReference type="AlphaFoldDB" id="A0AAV2QX12"/>
<feature type="chain" id="PRO_5043449847" description="Z-binding domain-containing protein" evidence="3">
    <location>
        <begin position="21"/>
        <end position="374"/>
    </location>
</feature>
<keyword evidence="1" id="KW-0694">RNA-binding</keyword>
<feature type="domain" description="Z-binding" evidence="4">
    <location>
        <begin position="309"/>
        <end position="373"/>
    </location>
</feature>
<name>A0AAV2QX12_MEGNR</name>
<dbReference type="SMART" id="SM00550">
    <property type="entry name" value="Zalpha"/>
    <property type="match status" value="2"/>
</dbReference>
<dbReference type="Pfam" id="PF02295">
    <property type="entry name" value="z-alpha"/>
    <property type="match status" value="2"/>
</dbReference>
<dbReference type="PROSITE" id="PS50139">
    <property type="entry name" value="Z_BINDING"/>
    <property type="match status" value="2"/>
</dbReference>
<dbReference type="GO" id="GO:0003726">
    <property type="term" value="F:double-stranded RNA adenosine deaminase activity"/>
    <property type="evidence" value="ECO:0007669"/>
    <property type="project" value="InterPro"/>
</dbReference>
<protein>
    <recommendedName>
        <fullName evidence="4">Z-binding domain-containing protein</fullName>
    </recommendedName>
</protein>
<dbReference type="InterPro" id="IPR042371">
    <property type="entry name" value="Z_dom"/>
</dbReference>
<reference evidence="5 6" key="1">
    <citation type="submission" date="2024-05" db="EMBL/GenBank/DDBJ databases">
        <authorList>
            <person name="Wallberg A."/>
        </authorList>
    </citation>
    <scope>NUCLEOTIDE SEQUENCE [LARGE SCALE GENOMIC DNA]</scope>
</reference>
<dbReference type="Proteomes" id="UP001497623">
    <property type="component" value="Unassembled WGS sequence"/>
</dbReference>
<evidence type="ECO:0000313" key="5">
    <source>
        <dbReference type="EMBL" id="CAL4104770.1"/>
    </source>
</evidence>
<dbReference type="InterPro" id="IPR036388">
    <property type="entry name" value="WH-like_DNA-bd_sf"/>
</dbReference>
<comment type="caution">
    <text evidence="5">The sequence shown here is derived from an EMBL/GenBank/DDBJ whole genome shotgun (WGS) entry which is preliminary data.</text>
</comment>
<sequence>MQYFIIVCIVLLKGVPVADKFVGLSNGEKKRLGFNADQIRHIESGWALDKMDISILDLIIRAFGGLSPGHLTNLLKQFKDKRNDYIHEKQNLSLDKKTLKAKLAELKAIYKSILEVMKYHCDPAEIPRLNLDIAEMETQMSLLENTVDDHLQEKTEALRRAAHNASEQMTQSAATLNQNICKSTRILDQTVAKVSQLEANINKTVSDLDDKVSEANSTLEQATSANNNQPSINIQNLTIIENNNIVVPPAQLSLNDPEACILQHLSTAKAPMNSLDIAKAVGFETSSKVNPTLYKLMKENKIQKVSESPPLWKIGEQQVLGILRESSESVSTKSLVKSIGLPKANINKTLYDLQNKGLVKKVGDVPPFWEIKEN</sequence>
<feature type="domain" description="Z-binding" evidence="4">
    <location>
        <begin position="251"/>
        <end position="316"/>
    </location>
</feature>
<accession>A0AAV2QX12</accession>
<dbReference type="GO" id="GO:0060340">
    <property type="term" value="P:positive regulation of type I interferon-mediated signaling pathway"/>
    <property type="evidence" value="ECO:0007669"/>
    <property type="project" value="InterPro"/>
</dbReference>
<evidence type="ECO:0000259" key="4">
    <source>
        <dbReference type="PROSITE" id="PS50139"/>
    </source>
</evidence>
<feature type="coiled-coil region" evidence="2">
    <location>
        <begin position="75"/>
        <end position="160"/>
    </location>
</feature>
<dbReference type="PANTHER" id="PTHR14966:SF0">
    <property type="entry name" value="Z-DNA-BINDING PROTEIN 1"/>
    <property type="match status" value="1"/>
</dbReference>
<dbReference type="GO" id="GO:0003723">
    <property type="term" value="F:RNA binding"/>
    <property type="evidence" value="ECO:0007669"/>
    <property type="project" value="UniProtKB-KW"/>
</dbReference>
<gene>
    <name evidence="5" type="ORF">MNOR_LOCUS17847</name>
</gene>
<organism evidence="5 6">
    <name type="scientific">Meganyctiphanes norvegica</name>
    <name type="common">Northern krill</name>
    <name type="synonym">Thysanopoda norvegica</name>
    <dbReference type="NCBI Taxonomy" id="48144"/>
    <lineage>
        <taxon>Eukaryota</taxon>
        <taxon>Metazoa</taxon>
        <taxon>Ecdysozoa</taxon>
        <taxon>Arthropoda</taxon>
        <taxon>Crustacea</taxon>
        <taxon>Multicrustacea</taxon>
        <taxon>Malacostraca</taxon>
        <taxon>Eumalacostraca</taxon>
        <taxon>Eucarida</taxon>
        <taxon>Euphausiacea</taxon>
        <taxon>Euphausiidae</taxon>
        <taxon>Meganyctiphanes</taxon>
    </lineage>
</organism>
<dbReference type="InterPro" id="IPR042361">
    <property type="entry name" value="ZBP1"/>
</dbReference>
<dbReference type="PANTHER" id="PTHR14966">
    <property type="entry name" value="Z-DNA-BINDING PROTEIN 1"/>
    <property type="match status" value="1"/>
</dbReference>
<dbReference type="InterPro" id="IPR036390">
    <property type="entry name" value="WH_DNA-bd_sf"/>
</dbReference>
<proteinExistence type="predicted"/>